<evidence type="ECO:0000313" key="2">
    <source>
        <dbReference type="EMBL" id="CAA9260028.1"/>
    </source>
</evidence>
<organism evidence="2">
    <name type="scientific">uncultured Blastococcus sp</name>
    <dbReference type="NCBI Taxonomy" id="217144"/>
    <lineage>
        <taxon>Bacteria</taxon>
        <taxon>Bacillati</taxon>
        <taxon>Actinomycetota</taxon>
        <taxon>Actinomycetes</taxon>
        <taxon>Geodermatophilales</taxon>
        <taxon>Geodermatophilaceae</taxon>
        <taxon>Blastococcus</taxon>
        <taxon>environmental samples</taxon>
    </lineage>
</organism>
<evidence type="ECO:0000256" key="1">
    <source>
        <dbReference type="SAM" id="MobiDB-lite"/>
    </source>
</evidence>
<protein>
    <submittedName>
        <fullName evidence="2">Uncharacterized protein</fullName>
    </submittedName>
</protein>
<feature type="non-terminal residue" evidence="2">
    <location>
        <position position="62"/>
    </location>
</feature>
<feature type="compositionally biased region" description="Basic and acidic residues" evidence="1">
    <location>
        <begin position="48"/>
        <end position="62"/>
    </location>
</feature>
<accession>A0A6J4IVK6</accession>
<proteinExistence type="predicted"/>
<name>A0A6J4IVK6_9ACTN</name>
<feature type="region of interest" description="Disordered" evidence="1">
    <location>
        <begin position="1"/>
        <end position="62"/>
    </location>
</feature>
<sequence>DHHSSPSSGARRGQRRRGLRLQVPARMARPRRPRLGGGTAPALRRGALRLDGERSDAVGRRL</sequence>
<dbReference type="AlphaFoldDB" id="A0A6J4IVK6"/>
<feature type="non-terminal residue" evidence="2">
    <location>
        <position position="1"/>
    </location>
</feature>
<dbReference type="EMBL" id="CADCTI010000217">
    <property type="protein sequence ID" value="CAA9260028.1"/>
    <property type="molecule type" value="Genomic_DNA"/>
</dbReference>
<reference evidence="2" key="1">
    <citation type="submission" date="2020-02" db="EMBL/GenBank/DDBJ databases">
        <authorList>
            <person name="Meier V. D."/>
        </authorList>
    </citation>
    <scope>NUCLEOTIDE SEQUENCE</scope>
    <source>
        <strain evidence="2">AVDCRST_MAG57</strain>
    </source>
</reference>
<gene>
    <name evidence="2" type="ORF">AVDCRST_MAG57-2595</name>
</gene>